<dbReference type="PANTHER" id="PTHR10887:SF341">
    <property type="entry name" value="NFX1-TYPE ZINC FINGER-CONTAINING PROTEIN 1"/>
    <property type="match status" value="1"/>
</dbReference>
<dbReference type="GO" id="GO:0004386">
    <property type="term" value="F:helicase activity"/>
    <property type="evidence" value="ECO:0007669"/>
    <property type="project" value="InterPro"/>
</dbReference>
<reference evidence="4 5" key="1">
    <citation type="journal article" date="2011" name="Cell">
        <title>The monarch butterfly genome yields insights into long-distance migration.</title>
        <authorList>
            <person name="Zhan S."/>
            <person name="Merlin C."/>
            <person name="Boore J.L."/>
            <person name="Reppert S.M."/>
        </authorList>
    </citation>
    <scope>NUCLEOTIDE SEQUENCE [LARGE SCALE GENOMIC DNA]</scope>
    <source>
        <strain evidence="4">F-2</strain>
    </source>
</reference>
<evidence type="ECO:0000313" key="5">
    <source>
        <dbReference type="Proteomes" id="UP000007151"/>
    </source>
</evidence>
<dbReference type="InterPro" id="IPR047187">
    <property type="entry name" value="SF1_C_Upf1"/>
</dbReference>
<dbReference type="CDD" id="cd18808">
    <property type="entry name" value="SF1_C_Upf1"/>
    <property type="match status" value="1"/>
</dbReference>
<evidence type="ECO:0000313" key="4">
    <source>
        <dbReference type="EMBL" id="OWR46444.1"/>
    </source>
</evidence>
<dbReference type="AlphaFoldDB" id="A0A212EYC3"/>
<dbReference type="InterPro" id="IPR057373">
    <property type="entry name" value="ZNFX1"/>
</dbReference>
<dbReference type="STRING" id="278856.A0A212EYC3"/>
<feature type="domain" description="ZNFX1" evidence="3">
    <location>
        <begin position="83"/>
        <end position="190"/>
    </location>
</feature>
<dbReference type="InterPro" id="IPR045055">
    <property type="entry name" value="DNA2/NAM7-like"/>
</dbReference>
<dbReference type="Gene3D" id="3.40.50.300">
    <property type="entry name" value="P-loop containing nucleotide triphosphate hydrolases"/>
    <property type="match status" value="3"/>
</dbReference>
<comment type="caution">
    <text evidence="4">The sequence shown here is derived from an EMBL/GenBank/DDBJ whole genome shotgun (WGS) entry which is preliminary data.</text>
</comment>
<dbReference type="InterPro" id="IPR027417">
    <property type="entry name" value="P-loop_NTPase"/>
</dbReference>
<feature type="domain" description="DNA2/NAM7 helicase-like C-terminal" evidence="2">
    <location>
        <begin position="653"/>
        <end position="837"/>
    </location>
</feature>
<dbReference type="InParanoid" id="A0A212EYC3"/>
<dbReference type="KEGG" id="dpl:KGM_206326B"/>
<dbReference type="InterPro" id="IPR041679">
    <property type="entry name" value="DNA2/NAM7-like_C"/>
</dbReference>
<keyword evidence="5" id="KW-1185">Reference proteome</keyword>
<protein>
    <submittedName>
        <fullName evidence="4">NFX1-type zinc finger-containing protein 1</fullName>
    </submittedName>
</protein>
<feature type="domain" description="DNA2/NAM7 helicase helicase" evidence="1">
    <location>
        <begin position="263"/>
        <end position="641"/>
    </location>
</feature>
<feature type="non-terminal residue" evidence="4">
    <location>
        <position position="1"/>
    </location>
</feature>
<evidence type="ECO:0000259" key="2">
    <source>
        <dbReference type="Pfam" id="PF13087"/>
    </source>
</evidence>
<dbReference type="GO" id="GO:0031380">
    <property type="term" value="C:nuclear RNA-directed RNA polymerase complex"/>
    <property type="evidence" value="ECO:0007669"/>
    <property type="project" value="TreeGrafter"/>
</dbReference>
<dbReference type="InterPro" id="IPR041677">
    <property type="entry name" value="DNA2/NAM7_AAA_11"/>
</dbReference>
<dbReference type="Pfam" id="PF13086">
    <property type="entry name" value="AAA_11"/>
    <property type="match status" value="1"/>
</dbReference>
<dbReference type="Pfam" id="PF25396">
    <property type="entry name" value="ZNFX1"/>
    <property type="match status" value="1"/>
</dbReference>
<evidence type="ECO:0000259" key="3">
    <source>
        <dbReference type="Pfam" id="PF25396"/>
    </source>
</evidence>
<dbReference type="SUPFAM" id="SSF52540">
    <property type="entry name" value="P-loop containing nucleoside triphosphate hydrolases"/>
    <property type="match status" value="1"/>
</dbReference>
<dbReference type="Pfam" id="PF13087">
    <property type="entry name" value="AAA_12"/>
    <property type="match status" value="1"/>
</dbReference>
<dbReference type="PANTHER" id="PTHR10887">
    <property type="entry name" value="DNA2/NAM7 HELICASE FAMILY"/>
    <property type="match status" value="1"/>
</dbReference>
<organism evidence="4 5">
    <name type="scientific">Danaus plexippus plexippus</name>
    <dbReference type="NCBI Taxonomy" id="278856"/>
    <lineage>
        <taxon>Eukaryota</taxon>
        <taxon>Metazoa</taxon>
        <taxon>Ecdysozoa</taxon>
        <taxon>Arthropoda</taxon>
        <taxon>Hexapoda</taxon>
        <taxon>Insecta</taxon>
        <taxon>Pterygota</taxon>
        <taxon>Neoptera</taxon>
        <taxon>Endopterygota</taxon>
        <taxon>Lepidoptera</taxon>
        <taxon>Glossata</taxon>
        <taxon>Ditrysia</taxon>
        <taxon>Papilionoidea</taxon>
        <taxon>Nymphalidae</taxon>
        <taxon>Danainae</taxon>
        <taxon>Danaini</taxon>
        <taxon>Danaina</taxon>
        <taxon>Danaus</taxon>
        <taxon>Danaus</taxon>
    </lineage>
</organism>
<evidence type="ECO:0000259" key="1">
    <source>
        <dbReference type="Pfam" id="PF13086"/>
    </source>
</evidence>
<dbReference type="GO" id="GO:0031048">
    <property type="term" value="P:regulatory ncRNA-mediated heterochromatin formation"/>
    <property type="evidence" value="ECO:0007669"/>
    <property type="project" value="TreeGrafter"/>
</dbReference>
<dbReference type="EMBL" id="AGBW02011602">
    <property type="protein sequence ID" value="OWR46444.1"/>
    <property type="molecule type" value="Genomic_DNA"/>
</dbReference>
<dbReference type="eggNOG" id="KOG1807">
    <property type="taxonomic scope" value="Eukaryota"/>
</dbReference>
<sequence>NTKQPTEKPISSDPHNFRNLNIFPSKDDLLDISNVKIVPHIVNGAYPSLEHYLDLQFKLLREDCFGPLREGINKYLANPLKRKYENIRVYPKVRVIRAYVSNNKVGHLVDIAWGERASNISVDYRKCAHNKRLMHGSLVLFTCDSFQNILCASVLDSSLDLLRSGCIAVSFQNPISSSVYSEKFLMVESEVFFEPYHRVLKVLQEYHDVIPMKKYIIDVQPESKPPAYLTGNTTYTIRDHESREITFPVVNTDQWPTPEAFGLDQSQLNAFKFALTREFAVIQGPPGTGKTFLGVKIASTLLNNLSFQNNPMLIICYTNHALDQFLEAILGITKNVVRLGSQSKSKLLEPYNINNVRLKTKSKYSYLFSKKRTEIEVIFKKMTDLQTVIEKCEREVLCYKTIKKHLKIGDVLHELDACDEDAVLDWLFEANNSKERTDDWEKFLEYDDGIETCFSEEYALKQISTMNDSMKCLIENTDQIKGDNAIEKFQKLITKMKNRLETFKNYMVCAGLYQNLDVPSVNDLYELGQDDRWKLYFKAVEGVKRELTEKMNRLITEHNACSEELSEVSNLIDEEVLGCARVVGITTSGAASRHRLMDKLGCSVVIVEEAAEVLEAHIVASLTHKCEHLILIGDHKQLRPSTAHYVLAKKYNLEISLFERMIRNRIHSITLTTQRRMRSNFVELLVPVIYDKLDSFNVDYPKVKGMKDNLYFYNHSAWEDTEGLEDSWSHKNSFEAKWCVSLANYLKLMKYDSADITILTTYTGQVTLIKEMASKYHLLSNVKVVVVDNYQGEESRIVILSLVRSNRDGDIGFLNARNRICVALSRAKEGFYIFGNMNVLEKASPTWRQIHEKLKIQKAIGNKITVMCDIHGKTLDIRSTADMDNCLDVFCLRNCRE</sequence>
<gene>
    <name evidence="4" type="ORF">KGM_206326B</name>
</gene>
<dbReference type="FunCoup" id="A0A212EYC3">
    <property type="interactions" value="2"/>
</dbReference>
<name>A0A212EYC3_DANPL</name>
<proteinExistence type="predicted"/>
<dbReference type="Proteomes" id="UP000007151">
    <property type="component" value="Unassembled WGS sequence"/>
</dbReference>
<accession>A0A212EYC3</accession>